<dbReference type="Proteomes" id="UP000677687">
    <property type="component" value="Unassembled WGS sequence"/>
</dbReference>
<reference evidence="2" key="2">
    <citation type="submission" date="2021-05" db="EMBL/GenBank/DDBJ databases">
        <title>Protein family content uncovers lineage relationships and bacterial pathway maintenance mechanisms in DPANN archaea.</title>
        <authorList>
            <person name="Castelle C.J."/>
            <person name="Meheust R."/>
            <person name="Jaffe A.L."/>
            <person name="Seitz K."/>
            <person name="Gong X."/>
            <person name="Baker B.J."/>
            <person name="Banfield J.F."/>
        </authorList>
    </citation>
    <scope>NUCLEOTIDE SEQUENCE</scope>
    <source>
        <strain evidence="2">RIFCSPHIGHO2_01_FULL_AR10_44_11</strain>
    </source>
</reference>
<feature type="domain" description="NIF system FeS cluster assembly NifU N-terminal" evidence="1">
    <location>
        <begin position="1"/>
        <end position="127"/>
    </location>
</feature>
<accession>A0A8T4L3T2</accession>
<proteinExistence type="predicted"/>
<dbReference type="GO" id="GO:0016226">
    <property type="term" value="P:iron-sulfur cluster assembly"/>
    <property type="evidence" value="ECO:0007669"/>
    <property type="project" value="InterPro"/>
</dbReference>
<dbReference type="PANTHER" id="PTHR10093">
    <property type="entry name" value="IRON-SULFUR CLUSTER ASSEMBLY ENZYME NIFU HOMOLOG"/>
    <property type="match status" value="1"/>
</dbReference>
<name>A0A8T4L3T2_9ARCH</name>
<dbReference type="InterPro" id="IPR002871">
    <property type="entry name" value="NIF_FeS_clus_asmbl_NifU_N"/>
</dbReference>
<dbReference type="SUPFAM" id="SSF82649">
    <property type="entry name" value="SufE/NifU"/>
    <property type="match status" value="1"/>
</dbReference>
<dbReference type="Gene3D" id="3.90.1010.10">
    <property type="match status" value="1"/>
</dbReference>
<dbReference type="GO" id="GO:0005506">
    <property type="term" value="F:iron ion binding"/>
    <property type="evidence" value="ECO:0007669"/>
    <property type="project" value="InterPro"/>
</dbReference>
<evidence type="ECO:0000313" key="3">
    <source>
        <dbReference type="Proteomes" id="UP000677687"/>
    </source>
</evidence>
<dbReference type="Pfam" id="PF01592">
    <property type="entry name" value="NifU_N"/>
    <property type="match status" value="1"/>
</dbReference>
<gene>
    <name evidence="2" type="ORF">J4415_03770</name>
</gene>
<sequence>MYSERALKEFRHPKNIGEIKNPDGLGKVGNAQCGDLLWTYIKVGKNKAGKEIITDIKVKTFGCVAAIATSSILTKIAKGITIEEALKINKEKIAKELDGLPPNKMHCSVLAMDGLKRAIEDYRNKKAK</sequence>
<evidence type="ECO:0000313" key="2">
    <source>
        <dbReference type="EMBL" id="MBS3057716.1"/>
    </source>
</evidence>
<dbReference type="EMBL" id="JAGVWD010000061">
    <property type="protein sequence ID" value="MBS3057716.1"/>
    <property type="molecule type" value="Genomic_DNA"/>
</dbReference>
<reference evidence="2" key="1">
    <citation type="submission" date="2021-03" db="EMBL/GenBank/DDBJ databases">
        <authorList>
            <person name="Jaffe A."/>
        </authorList>
    </citation>
    <scope>NUCLEOTIDE SEQUENCE</scope>
    <source>
        <strain evidence="2">RIFCSPHIGHO2_01_FULL_AR10_44_11</strain>
    </source>
</reference>
<evidence type="ECO:0000259" key="1">
    <source>
        <dbReference type="Pfam" id="PF01592"/>
    </source>
</evidence>
<protein>
    <submittedName>
        <fullName evidence="2">Iron-sulfur cluster assembly scaffold protein</fullName>
    </submittedName>
</protein>
<dbReference type="GO" id="GO:0051536">
    <property type="term" value="F:iron-sulfur cluster binding"/>
    <property type="evidence" value="ECO:0007669"/>
    <property type="project" value="InterPro"/>
</dbReference>
<dbReference type="AlphaFoldDB" id="A0A8T4L3T2"/>
<comment type="caution">
    <text evidence="2">The sequence shown here is derived from an EMBL/GenBank/DDBJ whole genome shotgun (WGS) entry which is preliminary data.</text>
</comment>
<organism evidence="2 3">
    <name type="scientific">Candidatus Iainarchaeum sp</name>
    <dbReference type="NCBI Taxonomy" id="3101447"/>
    <lineage>
        <taxon>Archaea</taxon>
        <taxon>Candidatus Iainarchaeota</taxon>
        <taxon>Candidatus Iainarchaeia</taxon>
        <taxon>Candidatus Iainarchaeales</taxon>
        <taxon>Candidatus Iainarchaeaceae</taxon>
        <taxon>Candidatus Iainarchaeum</taxon>
    </lineage>
</organism>